<keyword evidence="1" id="KW-0489">Methyltransferase</keyword>
<reference evidence="1" key="2">
    <citation type="journal article" date="2022" name="New Phytol.">
        <title>Evolutionary transition to the ectomycorrhizal habit in the genomes of a hyperdiverse lineage of mushroom-forming fungi.</title>
        <authorList>
            <person name="Looney B."/>
            <person name="Miyauchi S."/>
            <person name="Morin E."/>
            <person name="Drula E."/>
            <person name="Courty P.E."/>
            <person name="Kohler A."/>
            <person name="Kuo A."/>
            <person name="LaButti K."/>
            <person name="Pangilinan J."/>
            <person name="Lipzen A."/>
            <person name="Riley R."/>
            <person name="Andreopoulos W."/>
            <person name="He G."/>
            <person name="Johnson J."/>
            <person name="Nolan M."/>
            <person name="Tritt A."/>
            <person name="Barry K.W."/>
            <person name="Grigoriev I.V."/>
            <person name="Nagy L.G."/>
            <person name="Hibbett D."/>
            <person name="Henrissat B."/>
            <person name="Matheny P.B."/>
            <person name="Labbe J."/>
            <person name="Martin F.M."/>
        </authorList>
    </citation>
    <scope>NUCLEOTIDE SEQUENCE</scope>
    <source>
        <strain evidence="1">FP105234-sp</strain>
    </source>
</reference>
<dbReference type="EMBL" id="MU275993">
    <property type="protein sequence ID" value="KAI0044137.1"/>
    <property type="molecule type" value="Genomic_DNA"/>
</dbReference>
<proteinExistence type="predicted"/>
<gene>
    <name evidence="1" type="ORF">FA95DRAFT_1608815</name>
</gene>
<keyword evidence="2" id="KW-1185">Reference proteome</keyword>
<dbReference type="Proteomes" id="UP000814033">
    <property type="component" value="Unassembled WGS sequence"/>
</dbReference>
<evidence type="ECO:0000313" key="1">
    <source>
        <dbReference type="EMBL" id="KAI0044137.1"/>
    </source>
</evidence>
<accession>A0ACB8RK32</accession>
<keyword evidence="1" id="KW-0808">Transferase</keyword>
<comment type="caution">
    <text evidence="1">The sequence shown here is derived from an EMBL/GenBank/DDBJ whole genome shotgun (WGS) entry which is preliminary data.</text>
</comment>
<evidence type="ECO:0000313" key="2">
    <source>
        <dbReference type="Proteomes" id="UP000814033"/>
    </source>
</evidence>
<reference evidence="1" key="1">
    <citation type="submission" date="2021-02" db="EMBL/GenBank/DDBJ databases">
        <authorList>
            <consortium name="DOE Joint Genome Institute"/>
            <person name="Ahrendt S."/>
            <person name="Looney B.P."/>
            <person name="Miyauchi S."/>
            <person name="Morin E."/>
            <person name="Drula E."/>
            <person name="Courty P.E."/>
            <person name="Chicoki N."/>
            <person name="Fauchery L."/>
            <person name="Kohler A."/>
            <person name="Kuo A."/>
            <person name="Labutti K."/>
            <person name="Pangilinan J."/>
            <person name="Lipzen A."/>
            <person name="Riley R."/>
            <person name="Andreopoulos W."/>
            <person name="He G."/>
            <person name="Johnson J."/>
            <person name="Barry K.W."/>
            <person name="Grigoriev I.V."/>
            <person name="Nagy L."/>
            <person name="Hibbett D."/>
            <person name="Henrissat B."/>
            <person name="Matheny P.B."/>
            <person name="Labbe J."/>
            <person name="Martin F."/>
        </authorList>
    </citation>
    <scope>NUCLEOTIDE SEQUENCE</scope>
    <source>
        <strain evidence="1">FP105234-sp</strain>
    </source>
</reference>
<sequence>MNAPKDTLYGLLSLINSATADAIRQYEISGCPIPSLESSAEPLLPKDPTSLMRAVRVLEGACRQLCSTLTPPETTVYTRSMATNDVACLRVAASAKVPDAIFDHPEGLHITEIAARTGIHDGKLLRVMRYLASTHFFIETAPATFANNPLSLTLRRENKLSSFVLMVSNETNKCAVSNFYDSLVDPEYGHSLDARRSSWAYGIRSEIPDGTLFDYLAAHPHVMEQFHRAMGGLSKVTGLQAVITQFPWNELPQGATVCDVGGGVGTVSIELAKAHHNLHITLQDLPTVVTQAEQQWALEYPAAASEKRAEFIPIDFFKELPVKGQDIYYIRQIIHDWPLEDCVTILKNVRAAMKPGSRILVHEYIVPSNFPSKSGDAGVESAPKPLLPNFGYGNTRTYLQDVHMCIVLNACERTLAEFKDLGARAGLRFVKVWDLLDTGLVEYVADDDETR</sequence>
<organism evidence="1 2">
    <name type="scientific">Auriscalpium vulgare</name>
    <dbReference type="NCBI Taxonomy" id="40419"/>
    <lineage>
        <taxon>Eukaryota</taxon>
        <taxon>Fungi</taxon>
        <taxon>Dikarya</taxon>
        <taxon>Basidiomycota</taxon>
        <taxon>Agaricomycotina</taxon>
        <taxon>Agaricomycetes</taxon>
        <taxon>Russulales</taxon>
        <taxon>Auriscalpiaceae</taxon>
        <taxon>Auriscalpium</taxon>
    </lineage>
</organism>
<protein>
    <submittedName>
        <fullName evidence="1">S-adenosyl-L-methionine-dependent methyltransferase</fullName>
    </submittedName>
</protein>
<name>A0ACB8RK32_9AGAM</name>